<evidence type="ECO:0000256" key="1">
    <source>
        <dbReference type="ARBA" id="ARBA00022837"/>
    </source>
</evidence>
<evidence type="ECO:0000313" key="3">
    <source>
        <dbReference type="Proteomes" id="UP001555342"/>
    </source>
</evidence>
<dbReference type="InterPro" id="IPR001343">
    <property type="entry name" value="Hemolysn_Ca-bd"/>
</dbReference>
<proteinExistence type="predicted"/>
<keyword evidence="1" id="KW-0106">Calcium</keyword>
<dbReference type="Proteomes" id="UP001555342">
    <property type="component" value="Unassembled WGS sequence"/>
</dbReference>
<dbReference type="PRINTS" id="PR00313">
    <property type="entry name" value="CABNDNGRPT"/>
</dbReference>
<dbReference type="Pfam" id="PF00353">
    <property type="entry name" value="HemolysinCabind"/>
    <property type="match status" value="1"/>
</dbReference>
<reference evidence="2 3" key="1">
    <citation type="submission" date="2024-07" db="EMBL/GenBank/DDBJ databases">
        <authorList>
            <person name="Wang L."/>
        </authorList>
    </citation>
    <scope>NUCLEOTIDE SEQUENCE [LARGE SCALE GENOMIC DNA]</scope>
    <source>
        <strain evidence="2 3">WL359</strain>
    </source>
</reference>
<sequence>METIILKTNQKVAKVNYNLEGYSVGGNDALLGDTLTQGTNANDTMYGNAGDDLLRGYDGDDVMFGGAGNDRMAGYAGNNTMYGGSGIDYMFTGNCYVGVNTMNGGTGADHFVLNAFESSSMKGSNIMAIQDFSSIDSIDIVSYDRSLSFSKFDTNNDGLLTTEDKGVTALHNADGTTGIQLAVSDHYAIQVQNQSQLTSSDFSFKAI</sequence>
<organism evidence="2 3">
    <name type="scientific">Buttiauxella gaviniae</name>
    <dbReference type="NCBI Taxonomy" id="82990"/>
    <lineage>
        <taxon>Bacteria</taxon>
        <taxon>Pseudomonadati</taxon>
        <taxon>Pseudomonadota</taxon>
        <taxon>Gammaproteobacteria</taxon>
        <taxon>Enterobacterales</taxon>
        <taxon>Enterobacteriaceae</taxon>
        <taxon>Buttiauxella</taxon>
    </lineage>
</organism>
<evidence type="ECO:0000313" key="2">
    <source>
        <dbReference type="EMBL" id="MEW7315008.1"/>
    </source>
</evidence>
<dbReference type="EMBL" id="JBFMVT010000002">
    <property type="protein sequence ID" value="MEW7315008.1"/>
    <property type="molecule type" value="Genomic_DNA"/>
</dbReference>
<evidence type="ECO:0008006" key="4">
    <source>
        <dbReference type="Google" id="ProtNLM"/>
    </source>
</evidence>
<dbReference type="SUPFAM" id="SSF51120">
    <property type="entry name" value="beta-Roll"/>
    <property type="match status" value="1"/>
</dbReference>
<dbReference type="InterPro" id="IPR011049">
    <property type="entry name" value="Serralysin-like_metalloprot_C"/>
</dbReference>
<comment type="caution">
    <text evidence="2">The sequence shown here is derived from an EMBL/GenBank/DDBJ whole genome shotgun (WGS) entry which is preliminary data.</text>
</comment>
<name>A0ABV3NZN0_9ENTR</name>
<dbReference type="RefSeq" id="WP_367597016.1">
    <property type="nucleotide sequence ID" value="NZ_JBFMVT010000002.1"/>
</dbReference>
<accession>A0ABV3NZN0</accession>
<dbReference type="Gene3D" id="2.150.10.10">
    <property type="entry name" value="Serralysin-like metalloprotease, C-terminal"/>
    <property type="match status" value="1"/>
</dbReference>
<gene>
    <name evidence="2" type="ORF">AB1E22_20255</name>
</gene>
<keyword evidence="3" id="KW-1185">Reference proteome</keyword>
<protein>
    <recommendedName>
        <fullName evidence="4">Calcium-binding protein</fullName>
    </recommendedName>
</protein>